<reference evidence="1 2" key="1">
    <citation type="submission" date="2023-09" db="EMBL/GenBank/DDBJ databases">
        <authorList>
            <person name="Rey-Velasco X."/>
        </authorList>
    </citation>
    <scope>NUCLEOTIDE SEQUENCE [LARGE SCALE GENOMIC DNA]</scope>
    <source>
        <strain evidence="1 2">W311</strain>
    </source>
</reference>
<protein>
    <submittedName>
        <fullName evidence="1">Uncharacterized protein</fullName>
    </submittedName>
</protein>
<accession>A0ABZ0BBW7</accession>
<evidence type="ECO:0000313" key="1">
    <source>
        <dbReference type="EMBL" id="WNO54784.1"/>
    </source>
</evidence>
<evidence type="ECO:0000313" key="2">
    <source>
        <dbReference type="Proteomes" id="UP001302249"/>
    </source>
</evidence>
<dbReference type="EMBL" id="CP135076">
    <property type="protein sequence ID" value="WNO54784.1"/>
    <property type="molecule type" value="Genomic_DNA"/>
</dbReference>
<gene>
    <name evidence="1" type="ORF">RPR59_05935</name>
</gene>
<name>A0ABZ0BBW7_9SPHN</name>
<organism evidence="1 2">
    <name type="scientific">Stakelama saccharophila</name>
    <dbReference type="NCBI Taxonomy" id="3075605"/>
    <lineage>
        <taxon>Bacteria</taxon>
        <taxon>Pseudomonadati</taxon>
        <taxon>Pseudomonadota</taxon>
        <taxon>Alphaproteobacteria</taxon>
        <taxon>Sphingomonadales</taxon>
        <taxon>Sphingomonadaceae</taxon>
        <taxon>Stakelama</taxon>
    </lineage>
</organism>
<dbReference type="RefSeq" id="WP_313917662.1">
    <property type="nucleotide sequence ID" value="NZ_CP135076.1"/>
</dbReference>
<keyword evidence="2" id="KW-1185">Reference proteome</keyword>
<proteinExistence type="predicted"/>
<dbReference type="Proteomes" id="UP001302249">
    <property type="component" value="Chromosome"/>
</dbReference>
<sequence length="153" mass="16140">MNGRQRLLVSLAGIVALILAVPLTTALDRLSSARSDLTATRAAVATAPTGAPVARGAVRPAANLRAAQADLGGEIRDEVRHNAVLLEALRADGTTAPLAGVYFQISGEEKAVIAVADALSDPRTGRVFHWWRMEALADGQVRLRAVMVAPWRA</sequence>